<dbReference type="Proteomes" id="UP000578686">
    <property type="component" value="Unassembled WGS sequence"/>
</dbReference>
<feature type="domain" description="OBG-type G" evidence="11">
    <location>
        <begin position="160"/>
        <end position="330"/>
    </location>
</feature>
<sequence length="480" mass="51261">MTTFVDRVELHVAAGNGGHGCASVHREKFKPLGGPDGGNGGRGGDVVLQVSRDVTTLLEYHHGPHRKATNGRPGEGDHRTGKDGTDLLLPVPDGTVVLDRAGNVLADLVGEGTAFVAARGGRGGLGNAALASARRKAPGFALLGEPGDDGDIVLELKTVADVALVGYPSAGKSSLISVLSAARPKIADYPFTTLVPNLGVITAGETVYTMADVPGLIPGASQGKGLGLEFLRHVERCAVLVHVLDCATLESDRDPVSDLDVIEAELAAYGGLQDRPRVVALNKTDIPDGQDLADIIRPDLQARGYRVFEVSAVSRKGLRELSFAVAELVATARAAVPVEEATRVIIRPKAVDESGFTVVAEGEAMFRVRGEKPERWVRQTDFNNDEAVGYLADRLNRLGVEKELLRLGAREGDGVAIGPEDNAVVFDWEPTVTAGAEMLGRRGEDHRMEAPRPAAQRRRDRDAERDDAERDYREFDPFTE</sequence>
<feature type="compositionally biased region" description="Basic and acidic residues" evidence="10">
    <location>
        <begin position="74"/>
        <end position="85"/>
    </location>
</feature>
<evidence type="ECO:0000256" key="1">
    <source>
        <dbReference type="ARBA" id="ARBA00001946"/>
    </source>
</evidence>
<evidence type="ECO:0000259" key="11">
    <source>
        <dbReference type="PROSITE" id="PS51710"/>
    </source>
</evidence>
<dbReference type="GO" id="GO:0042254">
    <property type="term" value="P:ribosome biogenesis"/>
    <property type="evidence" value="ECO:0007669"/>
    <property type="project" value="UniProtKB-UniRule"/>
</dbReference>
<dbReference type="GO" id="GO:0005525">
    <property type="term" value="F:GTP binding"/>
    <property type="evidence" value="ECO:0007669"/>
    <property type="project" value="UniProtKB-UniRule"/>
</dbReference>
<dbReference type="InterPro" id="IPR027417">
    <property type="entry name" value="P-loop_NTPase"/>
</dbReference>
<dbReference type="RefSeq" id="WP_167970740.1">
    <property type="nucleotide sequence ID" value="NZ_BHZG01000137.1"/>
</dbReference>
<comment type="subcellular location">
    <subcellularLocation>
        <location evidence="9">Cytoplasm</location>
    </subcellularLocation>
</comment>
<dbReference type="Pfam" id="PF01018">
    <property type="entry name" value="GTP1_OBG"/>
    <property type="match status" value="1"/>
</dbReference>
<feature type="binding site" evidence="9">
    <location>
        <begin position="311"/>
        <end position="313"/>
    </location>
    <ligand>
        <name>GTP</name>
        <dbReference type="ChEBI" id="CHEBI:37565"/>
    </ligand>
</feature>
<dbReference type="InterPro" id="IPR015349">
    <property type="entry name" value="OCT_dom"/>
</dbReference>
<dbReference type="Gene3D" id="3.40.50.300">
    <property type="entry name" value="P-loop containing nucleotide triphosphate hydrolases"/>
    <property type="match status" value="1"/>
</dbReference>
<evidence type="ECO:0000256" key="5">
    <source>
        <dbReference type="ARBA" id="ARBA00022741"/>
    </source>
</evidence>
<dbReference type="NCBIfam" id="NF008955">
    <property type="entry name" value="PRK12297.1"/>
    <property type="match status" value="1"/>
</dbReference>
<evidence type="ECO:0000313" key="14">
    <source>
        <dbReference type="EMBL" id="NJQ06553.1"/>
    </source>
</evidence>
<keyword evidence="5 9" id="KW-0547">Nucleotide-binding</keyword>
<comment type="function">
    <text evidence="9">An essential GTPase which binds GTP, GDP and possibly (p)ppGpp with moderate affinity, with high nucleotide exchange rates and a fairly low GTP hydrolysis rate. Plays a role in control of the cell cycle, stress response, ribosome biogenesis and in those bacteria that undergo differentiation, in morphogenesis control.</text>
</comment>
<dbReference type="InterPro" id="IPR006169">
    <property type="entry name" value="GTP1_OBG_dom"/>
</dbReference>
<dbReference type="AlphaFoldDB" id="A0A7X6HZD8"/>
<dbReference type="InterPro" id="IPR031167">
    <property type="entry name" value="G_OBG"/>
</dbReference>
<dbReference type="GO" id="GO:0005737">
    <property type="term" value="C:cytoplasm"/>
    <property type="evidence" value="ECO:0007669"/>
    <property type="project" value="UniProtKB-SubCell"/>
</dbReference>
<keyword evidence="4 9" id="KW-0479">Metal-binding</keyword>
<proteinExistence type="inferred from homology"/>
<evidence type="ECO:0000259" key="13">
    <source>
        <dbReference type="PROSITE" id="PS51883"/>
    </source>
</evidence>
<comment type="subunit">
    <text evidence="9">Monomer.</text>
</comment>
<feature type="binding site" evidence="9">
    <location>
        <begin position="191"/>
        <end position="195"/>
    </location>
    <ligand>
        <name>GTP</name>
        <dbReference type="ChEBI" id="CHEBI:37565"/>
    </ligand>
</feature>
<dbReference type="InterPro" id="IPR006074">
    <property type="entry name" value="GTP1-OBG_CS"/>
</dbReference>
<dbReference type="NCBIfam" id="NF008956">
    <property type="entry name" value="PRK12299.1"/>
    <property type="match status" value="1"/>
</dbReference>
<dbReference type="InterPro" id="IPR006073">
    <property type="entry name" value="GTP-bd"/>
</dbReference>
<evidence type="ECO:0000256" key="10">
    <source>
        <dbReference type="SAM" id="MobiDB-lite"/>
    </source>
</evidence>
<feature type="binding site" evidence="9">
    <location>
        <position position="173"/>
    </location>
    <ligand>
        <name>Mg(2+)</name>
        <dbReference type="ChEBI" id="CHEBI:18420"/>
    </ligand>
</feature>
<dbReference type="InterPro" id="IPR036346">
    <property type="entry name" value="GTP-bd_prot_GTP1/OBG_C_sf"/>
</dbReference>
<evidence type="ECO:0000256" key="2">
    <source>
        <dbReference type="ARBA" id="ARBA00007699"/>
    </source>
</evidence>
<name>A0A7X6HZD8_9ACTN</name>
<dbReference type="InterPro" id="IPR045086">
    <property type="entry name" value="OBG_GTPase"/>
</dbReference>
<feature type="compositionally biased region" description="Basic and acidic residues" evidence="10">
    <location>
        <begin position="457"/>
        <end position="480"/>
    </location>
</feature>
<dbReference type="PROSITE" id="PS51881">
    <property type="entry name" value="OCT"/>
    <property type="match status" value="1"/>
</dbReference>
<dbReference type="EMBL" id="JAAVJD010000092">
    <property type="protein sequence ID" value="NJQ06553.1"/>
    <property type="molecule type" value="Genomic_DNA"/>
</dbReference>
<dbReference type="NCBIfam" id="NF008954">
    <property type="entry name" value="PRK12296.1"/>
    <property type="match status" value="1"/>
</dbReference>
<dbReference type="InterPro" id="IPR036726">
    <property type="entry name" value="GTP1_OBG_dom_sf"/>
</dbReference>
<dbReference type="EC" id="3.6.5.-" evidence="9"/>
<dbReference type="FunFam" id="2.70.210.12:FF:000001">
    <property type="entry name" value="GTPase Obg"/>
    <property type="match status" value="1"/>
</dbReference>
<dbReference type="Pfam" id="PF09269">
    <property type="entry name" value="DUF1967"/>
    <property type="match status" value="1"/>
</dbReference>
<feature type="compositionally biased region" description="Basic and acidic residues" evidence="10">
    <location>
        <begin position="439"/>
        <end position="450"/>
    </location>
</feature>
<evidence type="ECO:0000256" key="6">
    <source>
        <dbReference type="ARBA" id="ARBA00022801"/>
    </source>
</evidence>
<comment type="similarity">
    <text evidence="2 9">Belongs to the TRAFAC class OBG-HflX-like GTPase superfamily. OBG GTPase family.</text>
</comment>
<dbReference type="SUPFAM" id="SSF102741">
    <property type="entry name" value="Obg GTP-binding protein C-terminal domain"/>
    <property type="match status" value="1"/>
</dbReference>
<keyword evidence="8 9" id="KW-0342">GTP-binding</keyword>
<evidence type="ECO:0000259" key="12">
    <source>
        <dbReference type="PROSITE" id="PS51881"/>
    </source>
</evidence>
<dbReference type="PROSITE" id="PS51883">
    <property type="entry name" value="OBG"/>
    <property type="match status" value="1"/>
</dbReference>
<feature type="binding site" evidence="9">
    <location>
        <begin position="282"/>
        <end position="285"/>
    </location>
    <ligand>
        <name>GTP</name>
        <dbReference type="ChEBI" id="CHEBI:37565"/>
    </ligand>
</feature>
<reference evidence="14 15" key="1">
    <citation type="submission" date="2020-03" db="EMBL/GenBank/DDBJ databases">
        <title>Draft genome of Streptomyces sp. ventii, isolated from the Axial Seamount in the Pacific Ocean, and resequencing of the two type strains Streptomyces lonarensis strain NCL 716 and Streptomyces bohaiensis strain 11A07.</title>
        <authorList>
            <person name="Loughran R.M."/>
            <person name="Pfannmuller K.M."/>
            <person name="Wasson B.J."/>
            <person name="Deadmond M.C."/>
            <person name="Paddock B.E."/>
            <person name="Koyack M.J."/>
            <person name="Gallegos D.A."/>
            <person name="Mitchell E.A."/>
            <person name="Ushijima B."/>
            <person name="Saw J.H."/>
            <person name="Mcphail K.L."/>
            <person name="Videau P."/>
        </authorList>
    </citation>
    <scope>NUCLEOTIDE SEQUENCE [LARGE SCALE GENOMIC DNA]</scope>
    <source>
        <strain evidence="14 15">NCL716</strain>
    </source>
</reference>
<comment type="cofactor">
    <cofactor evidence="1 9">
        <name>Mg(2+)</name>
        <dbReference type="ChEBI" id="CHEBI:18420"/>
    </cofactor>
</comment>
<dbReference type="InterPro" id="IPR014100">
    <property type="entry name" value="GTP-bd_Obg/CgtA"/>
</dbReference>
<evidence type="ECO:0000256" key="7">
    <source>
        <dbReference type="ARBA" id="ARBA00022842"/>
    </source>
</evidence>
<dbReference type="HAMAP" id="MF_01454">
    <property type="entry name" value="GTPase_Obg"/>
    <property type="match status" value="1"/>
</dbReference>
<feature type="region of interest" description="Disordered" evidence="10">
    <location>
        <begin position="60"/>
        <end position="86"/>
    </location>
</feature>
<dbReference type="PANTHER" id="PTHR11702:SF31">
    <property type="entry name" value="MITOCHONDRIAL RIBOSOME-ASSOCIATED GTPASE 2"/>
    <property type="match status" value="1"/>
</dbReference>
<dbReference type="NCBIfam" id="TIGR03595">
    <property type="entry name" value="Obg_CgtA_exten"/>
    <property type="match status" value="1"/>
</dbReference>
<evidence type="ECO:0000256" key="3">
    <source>
        <dbReference type="ARBA" id="ARBA00022490"/>
    </source>
</evidence>
<dbReference type="PRINTS" id="PR00326">
    <property type="entry name" value="GTP1OBG"/>
</dbReference>
<dbReference type="PANTHER" id="PTHR11702">
    <property type="entry name" value="DEVELOPMENTALLY REGULATED GTP-BINDING PROTEIN-RELATED"/>
    <property type="match status" value="1"/>
</dbReference>
<dbReference type="GO" id="GO:0000287">
    <property type="term" value="F:magnesium ion binding"/>
    <property type="evidence" value="ECO:0007669"/>
    <property type="project" value="InterPro"/>
</dbReference>
<comment type="caution">
    <text evidence="14">The sequence shown here is derived from an EMBL/GenBank/DDBJ whole genome shotgun (WGS) entry which is preliminary data.</text>
</comment>
<dbReference type="SUPFAM" id="SSF82051">
    <property type="entry name" value="Obg GTP-binding protein N-terminal domain"/>
    <property type="match status" value="1"/>
</dbReference>
<dbReference type="PROSITE" id="PS51710">
    <property type="entry name" value="G_OBG"/>
    <property type="match status" value="1"/>
</dbReference>
<organism evidence="14 15">
    <name type="scientific">Streptomyces lonarensis</name>
    <dbReference type="NCBI Taxonomy" id="700599"/>
    <lineage>
        <taxon>Bacteria</taxon>
        <taxon>Bacillati</taxon>
        <taxon>Actinomycetota</taxon>
        <taxon>Actinomycetes</taxon>
        <taxon>Kitasatosporales</taxon>
        <taxon>Streptomycetaceae</taxon>
        <taxon>Streptomyces</taxon>
    </lineage>
</organism>
<dbReference type="PROSITE" id="PS00905">
    <property type="entry name" value="GTP1_OBG"/>
    <property type="match status" value="1"/>
</dbReference>
<feature type="binding site" evidence="9">
    <location>
        <begin position="166"/>
        <end position="173"/>
    </location>
    <ligand>
        <name>GTP</name>
        <dbReference type="ChEBI" id="CHEBI:37565"/>
    </ligand>
</feature>
<dbReference type="Gene3D" id="3.30.300.350">
    <property type="entry name" value="GTP-binding protein OBG, C-terminal domain"/>
    <property type="match status" value="1"/>
</dbReference>
<dbReference type="Gene3D" id="2.70.210.12">
    <property type="entry name" value="GTP1/OBG domain"/>
    <property type="match status" value="1"/>
</dbReference>
<dbReference type="GO" id="GO:0003924">
    <property type="term" value="F:GTPase activity"/>
    <property type="evidence" value="ECO:0007669"/>
    <property type="project" value="UniProtKB-UniRule"/>
</dbReference>
<dbReference type="SUPFAM" id="SSF52540">
    <property type="entry name" value="P-loop containing nucleoside triphosphate hydrolases"/>
    <property type="match status" value="1"/>
</dbReference>
<evidence type="ECO:0000256" key="9">
    <source>
        <dbReference type="HAMAP-Rule" id="MF_01454"/>
    </source>
</evidence>
<keyword evidence="15" id="KW-1185">Reference proteome</keyword>
<evidence type="ECO:0000256" key="8">
    <source>
        <dbReference type="ARBA" id="ARBA00023134"/>
    </source>
</evidence>
<evidence type="ECO:0000256" key="4">
    <source>
        <dbReference type="ARBA" id="ARBA00022723"/>
    </source>
</evidence>
<dbReference type="CDD" id="cd01898">
    <property type="entry name" value="Obg"/>
    <property type="match status" value="1"/>
</dbReference>
<gene>
    <name evidence="14" type="primary">obgE</name>
    <name evidence="9" type="synonym">obg</name>
    <name evidence="14" type="ORF">HCN56_13400</name>
</gene>
<accession>A0A7X6HZD8</accession>
<feature type="region of interest" description="Disordered" evidence="10">
    <location>
        <begin position="439"/>
        <end position="480"/>
    </location>
</feature>
<keyword evidence="7 9" id="KW-0460">Magnesium</keyword>
<feature type="domain" description="OCT" evidence="12">
    <location>
        <begin position="348"/>
        <end position="430"/>
    </location>
</feature>
<keyword evidence="3 9" id="KW-0963">Cytoplasm</keyword>
<evidence type="ECO:0000313" key="15">
    <source>
        <dbReference type="Proteomes" id="UP000578686"/>
    </source>
</evidence>
<feature type="binding site" evidence="9">
    <location>
        <position position="193"/>
    </location>
    <ligand>
        <name>Mg(2+)</name>
        <dbReference type="ChEBI" id="CHEBI:18420"/>
    </ligand>
</feature>
<keyword evidence="6 9" id="KW-0378">Hydrolase</keyword>
<feature type="domain" description="Obg" evidence="13">
    <location>
        <begin position="2"/>
        <end position="159"/>
    </location>
</feature>
<feature type="binding site" evidence="9">
    <location>
        <begin position="212"/>
        <end position="215"/>
    </location>
    <ligand>
        <name>GTP</name>
        <dbReference type="ChEBI" id="CHEBI:37565"/>
    </ligand>
</feature>
<dbReference type="Pfam" id="PF01926">
    <property type="entry name" value="MMR_HSR1"/>
    <property type="match status" value="1"/>
</dbReference>
<protein>
    <recommendedName>
        <fullName evidence="9">GTPase Obg</fullName>
        <ecNumber evidence="9">3.6.5.-</ecNumber>
    </recommendedName>
    <alternativeName>
        <fullName evidence="9">GTP-binding protein Obg</fullName>
    </alternativeName>
</protein>
<dbReference type="NCBIfam" id="TIGR02729">
    <property type="entry name" value="Obg_CgtA"/>
    <property type="match status" value="1"/>
</dbReference>